<dbReference type="Gene3D" id="3.10.590.10">
    <property type="entry name" value="ph1033 like domains"/>
    <property type="match status" value="1"/>
</dbReference>
<dbReference type="PANTHER" id="PTHR14087">
    <property type="entry name" value="THYMOCYTE NUCLEAR PROTEIN 1"/>
    <property type="match status" value="1"/>
</dbReference>
<gene>
    <name evidence="2" type="ORF">ACFP81_07205</name>
</gene>
<dbReference type="InterPro" id="IPR002740">
    <property type="entry name" value="EVE_domain"/>
</dbReference>
<reference evidence="3" key="1">
    <citation type="journal article" date="2019" name="Int. J. Syst. Evol. Microbiol.">
        <title>The Global Catalogue of Microorganisms (GCM) 10K type strain sequencing project: providing services to taxonomists for standard genome sequencing and annotation.</title>
        <authorList>
            <consortium name="The Broad Institute Genomics Platform"/>
            <consortium name="The Broad Institute Genome Sequencing Center for Infectious Disease"/>
            <person name="Wu L."/>
            <person name="Ma J."/>
        </authorList>
    </citation>
    <scope>NUCLEOTIDE SEQUENCE [LARGE SCALE GENOMIC DNA]</scope>
    <source>
        <strain evidence="3">CGMCC 1.15772</strain>
    </source>
</reference>
<dbReference type="InterPro" id="IPR015947">
    <property type="entry name" value="PUA-like_sf"/>
</dbReference>
<dbReference type="InterPro" id="IPR052181">
    <property type="entry name" value="5hmC_binding"/>
</dbReference>
<dbReference type="Proteomes" id="UP001596297">
    <property type="component" value="Unassembled WGS sequence"/>
</dbReference>
<dbReference type="EMBL" id="JBHSWD010000001">
    <property type="protein sequence ID" value="MFC6591820.1"/>
    <property type="molecule type" value="Genomic_DNA"/>
</dbReference>
<keyword evidence="3" id="KW-1185">Reference proteome</keyword>
<sequence>MRYWLLKSEPDVFAYSDLERAGTEPWNGVRNYQARNLLREMAVGDLCLFYHSNAAPPGLAGVARVTGAAVPDDLQFDPASPYYDPRSDPAAPRWSMVQVAPVAALPRLVSLTELRGLPAWQDSPLTRKGSRLSVFEVTPEQFAGALAAAELDLPDARPAD</sequence>
<dbReference type="Pfam" id="PF01878">
    <property type="entry name" value="EVE"/>
    <property type="match status" value="1"/>
</dbReference>
<comment type="caution">
    <text evidence="2">The sequence shown here is derived from an EMBL/GenBank/DDBJ whole genome shotgun (WGS) entry which is preliminary data.</text>
</comment>
<organism evidence="2 3">
    <name type="scientific">Deinococcus lacus</name>
    <dbReference type="NCBI Taxonomy" id="392561"/>
    <lineage>
        <taxon>Bacteria</taxon>
        <taxon>Thermotogati</taxon>
        <taxon>Deinococcota</taxon>
        <taxon>Deinococci</taxon>
        <taxon>Deinococcales</taxon>
        <taxon>Deinococcaceae</taxon>
        <taxon>Deinococcus</taxon>
    </lineage>
</organism>
<evidence type="ECO:0000259" key="1">
    <source>
        <dbReference type="Pfam" id="PF01878"/>
    </source>
</evidence>
<evidence type="ECO:0000313" key="3">
    <source>
        <dbReference type="Proteomes" id="UP001596297"/>
    </source>
</evidence>
<proteinExistence type="predicted"/>
<evidence type="ECO:0000313" key="2">
    <source>
        <dbReference type="EMBL" id="MFC6591820.1"/>
    </source>
</evidence>
<dbReference type="SUPFAM" id="SSF88697">
    <property type="entry name" value="PUA domain-like"/>
    <property type="match status" value="1"/>
</dbReference>
<dbReference type="CDD" id="cd21133">
    <property type="entry name" value="EVE"/>
    <property type="match status" value="1"/>
</dbReference>
<dbReference type="RefSeq" id="WP_380082832.1">
    <property type="nucleotide sequence ID" value="NZ_JBHSWD010000001.1"/>
</dbReference>
<protein>
    <submittedName>
        <fullName evidence="2">EVE domain-containing protein</fullName>
    </submittedName>
</protein>
<dbReference type="PANTHER" id="PTHR14087:SF7">
    <property type="entry name" value="THYMOCYTE NUCLEAR PROTEIN 1"/>
    <property type="match status" value="1"/>
</dbReference>
<name>A0ABW1YE32_9DEIO</name>
<dbReference type="InterPro" id="IPR047197">
    <property type="entry name" value="THYN1-like_EVE"/>
</dbReference>
<accession>A0ABW1YE32</accession>
<feature type="domain" description="EVE" evidence="1">
    <location>
        <begin position="2"/>
        <end position="143"/>
    </location>
</feature>